<evidence type="ECO:0000313" key="1">
    <source>
        <dbReference type="EMBL" id="KAF2718181.1"/>
    </source>
</evidence>
<sequence>MAHPPSRERLPPPPISISLSHSHISFRLLRPRASCVPIKGEISSAESIATLHRPHVTCTHTVSRPESWESFSQIRPSSGFLLMMEVMICIQTMSRLRSRLLFPPFALRGCGCPPTFCSFFPISLPSGCYIPVRLRKHPTTAQSYAFALA</sequence>
<comment type="caution">
    <text evidence="1">The sequence shown here is derived from an EMBL/GenBank/DDBJ whole genome shotgun (WGS) entry which is preliminary data.</text>
</comment>
<keyword evidence="2" id="KW-1185">Reference proteome</keyword>
<evidence type="ECO:0000313" key="2">
    <source>
        <dbReference type="Proteomes" id="UP000799441"/>
    </source>
</evidence>
<dbReference type="AlphaFoldDB" id="A0A9P4Q4H1"/>
<reference evidence="1" key="1">
    <citation type="journal article" date="2020" name="Stud. Mycol.">
        <title>101 Dothideomycetes genomes: a test case for predicting lifestyles and emergence of pathogens.</title>
        <authorList>
            <person name="Haridas S."/>
            <person name="Albert R."/>
            <person name="Binder M."/>
            <person name="Bloem J."/>
            <person name="Labutti K."/>
            <person name="Salamov A."/>
            <person name="Andreopoulos B."/>
            <person name="Baker S."/>
            <person name="Barry K."/>
            <person name="Bills G."/>
            <person name="Bluhm B."/>
            <person name="Cannon C."/>
            <person name="Castanera R."/>
            <person name="Culley D."/>
            <person name="Daum C."/>
            <person name="Ezra D."/>
            <person name="Gonzalez J."/>
            <person name="Henrissat B."/>
            <person name="Kuo A."/>
            <person name="Liang C."/>
            <person name="Lipzen A."/>
            <person name="Lutzoni F."/>
            <person name="Magnuson J."/>
            <person name="Mondo S."/>
            <person name="Nolan M."/>
            <person name="Ohm R."/>
            <person name="Pangilinan J."/>
            <person name="Park H.-J."/>
            <person name="Ramirez L."/>
            <person name="Alfaro M."/>
            <person name="Sun H."/>
            <person name="Tritt A."/>
            <person name="Yoshinaga Y."/>
            <person name="Zwiers L.-H."/>
            <person name="Turgeon B."/>
            <person name="Goodwin S."/>
            <person name="Spatafora J."/>
            <person name="Crous P."/>
            <person name="Grigoriev I."/>
        </authorList>
    </citation>
    <scope>NUCLEOTIDE SEQUENCE</scope>
    <source>
        <strain evidence="1">CBS 116435</strain>
    </source>
</reference>
<protein>
    <submittedName>
        <fullName evidence="1">Uncharacterized protein</fullName>
    </submittedName>
</protein>
<name>A0A9P4Q4H1_9PEZI</name>
<gene>
    <name evidence="1" type="ORF">K431DRAFT_140806</name>
</gene>
<proteinExistence type="predicted"/>
<dbReference type="EMBL" id="MU003829">
    <property type="protein sequence ID" value="KAF2718181.1"/>
    <property type="molecule type" value="Genomic_DNA"/>
</dbReference>
<dbReference type="Proteomes" id="UP000799441">
    <property type="component" value="Unassembled WGS sequence"/>
</dbReference>
<accession>A0A9P4Q4H1</accession>
<organism evidence="1 2">
    <name type="scientific">Polychaeton citri CBS 116435</name>
    <dbReference type="NCBI Taxonomy" id="1314669"/>
    <lineage>
        <taxon>Eukaryota</taxon>
        <taxon>Fungi</taxon>
        <taxon>Dikarya</taxon>
        <taxon>Ascomycota</taxon>
        <taxon>Pezizomycotina</taxon>
        <taxon>Dothideomycetes</taxon>
        <taxon>Dothideomycetidae</taxon>
        <taxon>Capnodiales</taxon>
        <taxon>Capnodiaceae</taxon>
        <taxon>Polychaeton</taxon>
    </lineage>
</organism>